<dbReference type="Proteomes" id="UP000800040">
    <property type="component" value="Unassembled WGS sequence"/>
</dbReference>
<protein>
    <recommendedName>
        <fullName evidence="3">PIN domain-containing protein</fullName>
    </recommendedName>
</protein>
<organism evidence="1 2">
    <name type="scientific">Decorospora gaudefroyi</name>
    <dbReference type="NCBI Taxonomy" id="184978"/>
    <lineage>
        <taxon>Eukaryota</taxon>
        <taxon>Fungi</taxon>
        <taxon>Dikarya</taxon>
        <taxon>Ascomycota</taxon>
        <taxon>Pezizomycotina</taxon>
        <taxon>Dothideomycetes</taxon>
        <taxon>Pleosporomycetidae</taxon>
        <taxon>Pleosporales</taxon>
        <taxon>Pleosporineae</taxon>
        <taxon>Pleosporaceae</taxon>
        <taxon>Decorospora</taxon>
    </lineage>
</organism>
<sequence length="72" mass="8414">MCIDTNKLVADRQASIVLVEHLFQRHKAIYVNRRIIEEMSNEQDLCVRNNCSPMWRSTSSRIVADSDMSHLH</sequence>
<evidence type="ECO:0000313" key="1">
    <source>
        <dbReference type="EMBL" id="KAF1833425.1"/>
    </source>
</evidence>
<name>A0A6A5K6Q5_9PLEO</name>
<reference evidence="1" key="1">
    <citation type="submission" date="2020-01" db="EMBL/GenBank/DDBJ databases">
        <authorList>
            <consortium name="DOE Joint Genome Institute"/>
            <person name="Haridas S."/>
            <person name="Albert R."/>
            <person name="Binder M."/>
            <person name="Bloem J."/>
            <person name="Labutti K."/>
            <person name="Salamov A."/>
            <person name="Andreopoulos B."/>
            <person name="Baker S.E."/>
            <person name="Barry K."/>
            <person name="Bills G."/>
            <person name="Bluhm B.H."/>
            <person name="Cannon C."/>
            <person name="Castanera R."/>
            <person name="Culley D.E."/>
            <person name="Daum C."/>
            <person name="Ezra D."/>
            <person name="Gonzalez J.B."/>
            <person name="Henrissat B."/>
            <person name="Kuo A."/>
            <person name="Liang C."/>
            <person name="Lipzen A."/>
            <person name="Lutzoni F."/>
            <person name="Magnuson J."/>
            <person name="Mondo S."/>
            <person name="Nolan M."/>
            <person name="Ohm R."/>
            <person name="Pangilinan J."/>
            <person name="Park H.-J."/>
            <person name="Ramirez L."/>
            <person name="Alfaro M."/>
            <person name="Sun H."/>
            <person name="Tritt A."/>
            <person name="Yoshinaga Y."/>
            <person name="Zwiers L.-H."/>
            <person name="Turgeon B.G."/>
            <person name="Goodwin S.B."/>
            <person name="Spatafora J.W."/>
            <person name="Crous P.W."/>
            <person name="Grigoriev I.V."/>
        </authorList>
    </citation>
    <scope>NUCLEOTIDE SEQUENCE</scope>
    <source>
        <strain evidence="1">P77</strain>
    </source>
</reference>
<evidence type="ECO:0000313" key="2">
    <source>
        <dbReference type="Proteomes" id="UP000800040"/>
    </source>
</evidence>
<dbReference type="EMBL" id="ML975319">
    <property type="protein sequence ID" value="KAF1833425.1"/>
    <property type="molecule type" value="Genomic_DNA"/>
</dbReference>
<gene>
    <name evidence="1" type="ORF">BDW02DRAFT_382600</name>
</gene>
<accession>A0A6A5K6Q5</accession>
<proteinExistence type="predicted"/>
<dbReference type="AlphaFoldDB" id="A0A6A5K6Q5"/>
<evidence type="ECO:0008006" key="3">
    <source>
        <dbReference type="Google" id="ProtNLM"/>
    </source>
</evidence>
<keyword evidence="2" id="KW-1185">Reference proteome</keyword>